<protein>
    <submittedName>
        <fullName evidence="3">Uncharacterized protein</fullName>
    </submittedName>
</protein>
<dbReference type="VEuPathDB" id="FungiDB:TRICI_002853"/>
<proteinExistence type="predicted"/>
<accession>A0A642V5I4</accession>
<gene>
    <name evidence="3" type="ORF">TRICI_002853</name>
</gene>
<keyword evidence="4" id="KW-1185">Reference proteome</keyword>
<name>A0A642V5I4_9ASCO</name>
<feature type="chain" id="PRO_5025025756" evidence="2">
    <location>
        <begin position="22"/>
        <end position="1415"/>
    </location>
</feature>
<feature type="signal peptide" evidence="2">
    <location>
        <begin position="1"/>
        <end position="21"/>
    </location>
</feature>
<evidence type="ECO:0000313" key="4">
    <source>
        <dbReference type="Proteomes" id="UP000761534"/>
    </source>
</evidence>
<feature type="region of interest" description="Disordered" evidence="1">
    <location>
        <begin position="1010"/>
        <end position="1034"/>
    </location>
</feature>
<evidence type="ECO:0000313" key="3">
    <source>
        <dbReference type="EMBL" id="KAA8914702.1"/>
    </source>
</evidence>
<dbReference type="Proteomes" id="UP000761534">
    <property type="component" value="Unassembled WGS sequence"/>
</dbReference>
<evidence type="ECO:0000256" key="2">
    <source>
        <dbReference type="SAM" id="SignalP"/>
    </source>
</evidence>
<organism evidence="3 4">
    <name type="scientific">Trichomonascus ciferrii</name>
    <dbReference type="NCBI Taxonomy" id="44093"/>
    <lineage>
        <taxon>Eukaryota</taxon>
        <taxon>Fungi</taxon>
        <taxon>Dikarya</taxon>
        <taxon>Ascomycota</taxon>
        <taxon>Saccharomycotina</taxon>
        <taxon>Dipodascomycetes</taxon>
        <taxon>Dipodascales</taxon>
        <taxon>Trichomonascaceae</taxon>
        <taxon>Trichomonascus</taxon>
        <taxon>Trichomonascus ciferrii complex</taxon>
    </lineage>
</organism>
<reference evidence="3" key="1">
    <citation type="journal article" date="2019" name="G3 (Bethesda)">
        <title>Genome Assemblies of Two Rare Opportunistic Yeast Pathogens: Diutina rugosa (syn. Candida rugosa) and Trichomonascus ciferrii (syn. Candida ciferrii).</title>
        <authorList>
            <person name="Mixao V."/>
            <person name="Saus E."/>
            <person name="Hansen A.P."/>
            <person name="Lass-Florl C."/>
            <person name="Gabaldon T."/>
        </authorList>
    </citation>
    <scope>NUCLEOTIDE SEQUENCE</scope>
    <source>
        <strain evidence="3">CBS 4856</strain>
    </source>
</reference>
<dbReference type="OrthoDB" id="10068079at2759"/>
<dbReference type="EMBL" id="SWFS01000195">
    <property type="protein sequence ID" value="KAA8914702.1"/>
    <property type="molecule type" value="Genomic_DNA"/>
</dbReference>
<feature type="region of interest" description="Disordered" evidence="1">
    <location>
        <begin position="1215"/>
        <end position="1236"/>
    </location>
</feature>
<evidence type="ECO:0000256" key="1">
    <source>
        <dbReference type="SAM" id="MobiDB-lite"/>
    </source>
</evidence>
<keyword evidence="2" id="KW-0732">Signal</keyword>
<comment type="caution">
    <text evidence="3">The sequence shown here is derived from an EMBL/GenBank/DDBJ whole genome shotgun (WGS) entry which is preliminary data.</text>
</comment>
<sequence length="1415" mass="141962">MRTKYFLPVALAAIPAGATLGSIPSLVGGTQFCPSVALQKEDCWKSCSKTLANLASCGGLETCEHQYLQENTDSPDLVNCAACYEAVQSGAVKLNLADSDEFTDEEFFKHTVQFTLAPALKWIGGMMGGQCAPGGGGVGGGGVGGGGDFGGGGVGGGGDFGGGGEISISADMSAGGAEATAMDTGAAFTDTIGAVQTVTVGDSGEAVQTIIVDANGQVVTQVQTITDEYGQTITVGAGVGVGGGAQTVTVDDIAQGMQTITVDGAGGEVQTITAGSGMTVTVDGIDTAQGERTITVDAEAGGVQTVTDGSSGPITVTVDGMDTAQATQTVSGMQTVIDGMTVTVDDTAQGAQTVTVDDTAQGAQTVTVDDTAQGAQTVTVGDTAQGAQTVTVDDTAQGAQTVTVDDTAQGAQTVTVDDGGAMTVTVGDDGQVPRTTVIDELTITDEIGNTITVGGAGGMQTVTDQGDMTLTDTALGEQTVTIGGGMQTVTGDIGMTDTPQTIIGGGQPVTDTQIMTDELGQTVTVGGFETLHPTVTEPINEGTISKFTVKTQGMDTNRPHLETTMGMDTGAVMTSVIQPTAPTQDTMTIVQSGGIDTMTIGGSQPEETVVYTSDGQVQTVIIGSDGGMTDTGAAMTSVVQPTAPTQHTMTVIQSGGVDTMSVGGSQPAETIVYTSDGQVQTVVIGSGDDMTMPIETGPAMTSVVQPTVPTQDTMTVIQSSGGVVTMTVGGSQPAETVVYTSYGQVQTVIIGSGGGMKDTGVAMTSVVQPTAPTQDTMTVIQSGGVDTMTVGGSQPGETIVYTSDGQVQTVVISSDGGMTTPVETGPATAPTQDTMTVIQSSGGVDTMTIDGSQSAETVVYTSDGQVQTVIIGSGGGMTDTGAAMTSVVQPSGPTQDTMTMTQRGSMTISGGETISDLTDTAAMWTSKPGAGTMTVSQPGETIVVTTGGMTQTWTIGGGLSTPTDSAAGMTSAVQPTGSMQETMPIFGSQPGETFVITSNGKTETWTIGGSGSVSGMTQPSGPQSTGPTSHGSVDTMTVSGSLPVKTSGGYTWSYTWSTEYGGSSLPIPTHVSSNVQSPGGTVSPSGPQETIVVTSAGMTQTWTIGGGVSTPMDTAAGMTSVGQSPQGTMTVGQQTAVITTDGEVMTFTVFPTDTGAAISSIPASTQKDTMTTGVSGSQPDQTVVVTSGGMTQTWTIGGGMSMPTSTAAEMTSFVQSSGSTQETATDSQSGVGSKTISGAPSVETIVETSDGQTYTWSYTWSTGFGGSHMPMPTGTAAASTSVHPSGPQDTISFSSDTMTVGGSQPGQTVVITTDGETQTWTIGGSMSMPLTDTGVAMTTTTPSSSPQQETLTLTQGGEVETVTIHGGQPGQTVVVTVGGEKQTVTIPPQLTGKHFIKRTQIKQLTHFSYDDFNCS</sequence>